<proteinExistence type="predicted"/>
<evidence type="ECO:0000313" key="1">
    <source>
        <dbReference type="EMBL" id="GFR17234.1"/>
    </source>
</evidence>
<accession>A0A8X6H5Y0</accession>
<dbReference type="Proteomes" id="UP000887116">
    <property type="component" value="Unassembled WGS sequence"/>
</dbReference>
<dbReference type="AlphaFoldDB" id="A0A8X6H5Y0"/>
<evidence type="ECO:0000313" key="2">
    <source>
        <dbReference type="Proteomes" id="UP000887116"/>
    </source>
</evidence>
<gene>
    <name evidence="1" type="ORF">TNCT_318011</name>
</gene>
<keyword evidence="2" id="KW-1185">Reference proteome</keyword>
<protein>
    <submittedName>
        <fullName evidence="1">Uncharacterized protein</fullName>
    </submittedName>
</protein>
<comment type="caution">
    <text evidence="1">The sequence shown here is derived from an EMBL/GenBank/DDBJ whole genome shotgun (WGS) entry which is preliminary data.</text>
</comment>
<sequence length="79" mass="8669">MGTLTQSTRLLKTAKAIKYPRPNFSCSPLQPFSKCSPDSAIGWILRSITNEAIAQGFRGVDFCNTTSEHSTLVATMFNL</sequence>
<name>A0A8X6H5Y0_TRICU</name>
<organism evidence="1 2">
    <name type="scientific">Trichonephila clavata</name>
    <name type="common">Joro spider</name>
    <name type="synonym">Nephila clavata</name>
    <dbReference type="NCBI Taxonomy" id="2740835"/>
    <lineage>
        <taxon>Eukaryota</taxon>
        <taxon>Metazoa</taxon>
        <taxon>Ecdysozoa</taxon>
        <taxon>Arthropoda</taxon>
        <taxon>Chelicerata</taxon>
        <taxon>Arachnida</taxon>
        <taxon>Araneae</taxon>
        <taxon>Araneomorphae</taxon>
        <taxon>Entelegynae</taxon>
        <taxon>Araneoidea</taxon>
        <taxon>Nephilidae</taxon>
        <taxon>Trichonephila</taxon>
    </lineage>
</organism>
<dbReference type="EMBL" id="BMAO01017631">
    <property type="protein sequence ID" value="GFR17234.1"/>
    <property type="molecule type" value="Genomic_DNA"/>
</dbReference>
<reference evidence="1" key="1">
    <citation type="submission" date="2020-07" db="EMBL/GenBank/DDBJ databases">
        <title>Multicomponent nature underlies the extraordinary mechanical properties of spider dragline silk.</title>
        <authorList>
            <person name="Kono N."/>
            <person name="Nakamura H."/>
            <person name="Mori M."/>
            <person name="Yoshida Y."/>
            <person name="Ohtoshi R."/>
            <person name="Malay A.D."/>
            <person name="Moran D.A.P."/>
            <person name="Tomita M."/>
            <person name="Numata K."/>
            <person name="Arakawa K."/>
        </authorList>
    </citation>
    <scope>NUCLEOTIDE SEQUENCE</scope>
</reference>